<evidence type="ECO:0000256" key="1">
    <source>
        <dbReference type="SAM" id="MobiDB-lite"/>
    </source>
</evidence>
<protein>
    <recommendedName>
        <fullName evidence="4">Retrotransposon gag domain-containing protein</fullName>
    </recommendedName>
</protein>
<sequence>MILVQGEEALELFKRCSPPVYDGSLQEYALKEFLNSTLQFFKCMWIVPSEIVTLAVAQSEGTAALWWKSKNLDAANTTWAYFVEAITDHFDRQMKTYWEALPHALKTRMRAPDSYKIIELMMCDAFRAETAIAREDEEHQQRANASLDHVNGEGPV</sequence>
<gene>
    <name evidence="2" type="ORF">TIFTF001_022772</name>
</gene>
<proteinExistence type="predicted"/>
<organism evidence="2 3">
    <name type="scientific">Ficus carica</name>
    <name type="common">Common fig</name>
    <dbReference type="NCBI Taxonomy" id="3494"/>
    <lineage>
        <taxon>Eukaryota</taxon>
        <taxon>Viridiplantae</taxon>
        <taxon>Streptophyta</taxon>
        <taxon>Embryophyta</taxon>
        <taxon>Tracheophyta</taxon>
        <taxon>Spermatophyta</taxon>
        <taxon>Magnoliopsida</taxon>
        <taxon>eudicotyledons</taxon>
        <taxon>Gunneridae</taxon>
        <taxon>Pentapetalae</taxon>
        <taxon>rosids</taxon>
        <taxon>fabids</taxon>
        <taxon>Rosales</taxon>
        <taxon>Moraceae</taxon>
        <taxon>Ficeae</taxon>
        <taxon>Ficus</taxon>
    </lineage>
</organism>
<dbReference type="AlphaFoldDB" id="A0AA88AD99"/>
<dbReference type="EMBL" id="BTGU01000047">
    <property type="protein sequence ID" value="GMN53639.1"/>
    <property type="molecule type" value="Genomic_DNA"/>
</dbReference>
<keyword evidence="3" id="KW-1185">Reference proteome</keyword>
<dbReference type="Gramene" id="FCD_00029070-RA">
    <property type="protein sequence ID" value="FCD_00029070-RA:cds"/>
    <property type="gene ID" value="FCD_00029070"/>
</dbReference>
<evidence type="ECO:0000313" key="2">
    <source>
        <dbReference type="EMBL" id="GMN53639.1"/>
    </source>
</evidence>
<accession>A0AA88AD99</accession>
<reference evidence="2" key="1">
    <citation type="submission" date="2023-07" db="EMBL/GenBank/DDBJ databases">
        <title>draft genome sequence of fig (Ficus carica).</title>
        <authorList>
            <person name="Takahashi T."/>
            <person name="Nishimura K."/>
        </authorList>
    </citation>
    <scope>NUCLEOTIDE SEQUENCE</scope>
</reference>
<evidence type="ECO:0008006" key="4">
    <source>
        <dbReference type="Google" id="ProtNLM"/>
    </source>
</evidence>
<evidence type="ECO:0000313" key="3">
    <source>
        <dbReference type="Proteomes" id="UP001187192"/>
    </source>
</evidence>
<comment type="caution">
    <text evidence="2">The sequence shown here is derived from an EMBL/GenBank/DDBJ whole genome shotgun (WGS) entry which is preliminary data.</text>
</comment>
<name>A0AA88AD99_FICCA</name>
<feature type="region of interest" description="Disordered" evidence="1">
    <location>
        <begin position="137"/>
        <end position="156"/>
    </location>
</feature>
<dbReference type="Proteomes" id="UP001187192">
    <property type="component" value="Unassembled WGS sequence"/>
</dbReference>